<dbReference type="RefSeq" id="WP_108176322.1">
    <property type="nucleotide sequence ID" value="NZ_PZZL01000003.1"/>
</dbReference>
<dbReference type="SUPFAM" id="SSF52540">
    <property type="entry name" value="P-loop containing nucleoside triphosphate hydrolases"/>
    <property type="match status" value="1"/>
</dbReference>
<dbReference type="InterPro" id="IPR038726">
    <property type="entry name" value="PDDEXK_AddAB-type"/>
</dbReference>
<name>A0A2T4ZF11_9HYPH</name>
<reference evidence="2 3" key="1">
    <citation type="submission" date="2018-04" db="EMBL/GenBank/DDBJ databases">
        <title>Genomic Encyclopedia of Archaeal and Bacterial Type Strains, Phase II (KMG-II): from individual species to whole genera.</title>
        <authorList>
            <person name="Goeker M."/>
        </authorList>
    </citation>
    <scope>NUCLEOTIDE SEQUENCE [LARGE SCALE GENOMIC DNA]</scope>
    <source>
        <strain evidence="2 3">DSM 25521</strain>
    </source>
</reference>
<dbReference type="EMBL" id="PZZL01000003">
    <property type="protein sequence ID" value="PTM60486.1"/>
    <property type="molecule type" value="Genomic_DNA"/>
</dbReference>
<dbReference type="Proteomes" id="UP000241808">
    <property type="component" value="Unassembled WGS sequence"/>
</dbReference>
<gene>
    <name evidence="2" type="ORF">C8P69_103420</name>
</gene>
<evidence type="ECO:0000313" key="3">
    <source>
        <dbReference type="Proteomes" id="UP000241808"/>
    </source>
</evidence>
<keyword evidence="2" id="KW-0347">Helicase</keyword>
<protein>
    <submittedName>
        <fullName evidence="2">ATP-dependent helicase/nuclease subunit B</fullName>
    </submittedName>
</protein>
<keyword evidence="2" id="KW-0547">Nucleotide-binding</keyword>
<proteinExistence type="predicted"/>
<dbReference type="OrthoDB" id="9780606at2"/>
<keyword evidence="2" id="KW-0067">ATP-binding</keyword>
<keyword evidence="2" id="KW-0378">Hydrolase</keyword>
<dbReference type="Pfam" id="PF12705">
    <property type="entry name" value="PDDEXK_1"/>
    <property type="match status" value="1"/>
</dbReference>
<feature type="domain" description="PD-(D/E)XK endonuclease-like" evidence="1">
    <location>
        <begin position="749"/>
        <end position="986"/>
    </location>
</feature>
<dbReference type="InterPro" id="IPR014153">
    <property type="entry name" value="Ds_break_AddB"/>
</dbReference>
<dbReference type="InterPro" id="IPR027417">
    <property type="entry name" value="P-loop_NTPase"/>
</dbReference>
<accession>A0A2T4ZF11</accession>
<comment type="caution">
    <text evidence="2">The sequence shown here is derived from an EMBL/GenBank/DDBJ whole genome shotgun (WGS) entry which is preliminary data.</text>
</comment>
<evidence type="ECO:0000259" key="1">
    <source>
        <dbReference type="Pfam" id="PF12705"/>
    </source>
</evidence>
<organism evidence="2 3">
    <name type="scientific">Phreatobacter oligotrophus</name>
    <dbReference type="NCBI Taxonomy" id="1122261"/>
    <lineage>
        <taxon>Bacteria</taxon>
        <taxon>Pseudomonadati</taxon>
        <taxon>Pseudomonadota</taxon>
        <taxon>Alphaproteobacteria</taxon>
        <taxon>Hyphomicrobiales</taxon>
        <taxon>Phreatobacteraceae</taxon>
        <taxon>Phreatobacter</taxon>
    </lineage>
</organism>
<sequence>MPTHPRVLTIPASRPHLKVLAEAILAGEVIPGWPDRADPLSLAAGTILLPNRRACRAMRDIFAELATEGAVLLPRIAPIGDVDEEEWAFADPMPLDALGLDAIGPEVPAMDRRLTLATLVRHWAASVDKAILRLQPDDPLIVSTGTADALALAADLMRLMDQVATERVPWAQLDTIVDSSLDPFWRMTAEFLRIAREAWPAHLAEKGLEEPAIRRDRMIAAEAARLATLPGPIIAAGSTGSILATRDLLRTVAHHPRGALVLPGLDMDLDAAGWEAIDAEGGAASHAHPQFGLKRLITHVGIDRDSVTVLTPPAPHGREALVSEAMRPAATTDRWAAGGIAIADAALDDITVIEASNEREEALAIAIVLREVAEDPAREAALVTPDRELARRVMAELGRWNVAVDDSGGRPLTGTAGATVARLSAALALQEPAPADLLALLDHPAVGLHRVEGAAAARDAAIAAIELKALRGLRPPGGLAGFLGILDEALPSGRSRPERPASRVTEDALAGGRALLGATIAALAPLAAMEGEAPLARLAAAHLAVLEALGLDASATGAEAVADLLKRLAGSAAAAAFTLRAADYPAALDALMQTETVRLPGNPGARIRILGLVEARLLAVDCVVMAGLVEGSWPGEAKLDPWLNRAMRASFGIDPPERRVGLAAHDFCQLIGQPQVVLTRATKAGGVPTVPSRWMQRLAAVLGPERWRSLIGRGQRIVDLAGRLDMSEGGPRPALRPNPAPPLALRPTRLSVTEIETLQRDPYAVYARHVLKLNPLEALDQVPGAIERGIVIHGALDAFTKEASRGPVADPVGRLVELGRAAFEPYWDDPSVRAVWWPRYLRIAAWFAGADADRRRRFVATHAEREGFLEFPTPAGRVFRLTTKADRIDVTETGTAEIVDYKTGSPPTDKQVKSGLAPQLALEGAVLKAGGFAEIPAGLTVTGLVYAKLGGRDPAGEFATVKLDTNAETLIAETLDGLRDLIAAYEDERRGYLSWAMPQYVGGRSGDYAHLARVKEWSTGAAGGEDS</sequence>
<evidence type="ECO:0000313" key="2">
    <source>
        <dbReference type="EMBL" id="PTM60486.1"/>
    </source>
</evidence>
<dbReference type="AlphaFoldDB" id="A0A2T4ZF11"/>
<dbReference type="GO" id="GO:0004386">
    <property type="term" value="F:helicase activity"/>
    <property type="evidence" value="ECO:0007669"/>
    <property type="project" value="UniProtKB-KW"/>
</dbReference>
<dbReference type="NCBIfam" id="TIGR02786">
    <property type="entry name" value="addB_alphas"/>
    <property type="match status" value="1"/>
</dbReference>
<keyword evidence="3" id="KW-1185">Reference proteome</keyword>